<dbReference type="EMBL" id="CP002293">
    <property type="protein sequence ID" value="ADP75047.1"/>
    <property type="molecule type" value="Genomic_DNA"/>
</dbReference>
<gene>
    <name evidence="1" type="ORF">GY4MC1_2319</name>
</gene>
<dbReference type="SUPFAM" id="SSF109854">
    <property type="entry name" value="DinB/YfiT-like putative metalloenzymes"/>
    <property type="match status" value="1"/>
</dbReference>
<evidence type="ECO:0000313" key="1">
    <source>
        <dbReference type="EMBL" id="ADP75047.1"/>
    </source>
</evidence>
<name>A0A7U4DL11_GEOS0</name>
<evidence type="ECO:0008006" key="2">
    <source>
        <dbReference type="Google" id="ProtNLM"/>
    </source>
</evidence>
<dbReference type="Gene3D" id="1.20.120.450">
    <property type="entry name" value="dinb family like domain"/>
    <property type="match status" value="1"/>
</dbReference>
<reference evidence="1" key="1">
    <citation type="submission" date="2010-10" db="EMBL/GenBank/DDBJ databases">
        <title>Complete sequence of chromosome of Geobacillus sp. Y4.1MC1.</title>
        <authorList>
            <consortium name="US DOE Joint Genome Institute"/>
            <person name="Lucas S."/>
            <person name="Copeland A."/>
            <person name="Lapidus A."/>
            <person name="Cheng J.-F."/>
            <person name="Bruce D."/>
            <person name="Goodwin L."/>
            <person name="Pitluck S."/>
            <person name="Chertkov O."/>
            <person name="Zhang X."/>
            <person name="Detter J.C."/>
            <person name="Han C."/>
            <person name="Tapia R."/>
            <person name="Land M."/>
            <person name="Hauser L."/>
            <person name="Jeffries C."/>
            <person name="Kyrpides N."/>
            <person name="Ivanova N."/>
            <person name="Ovchinnikova G."/>
            <person name="Brumm P."/>
            <person name="Mead D."/>
            <person name="Woyke T."/>
        </authorList>
    </citation>
    <scope>NUCLEOTIDE SEQUENCE [LARGE SCALE GENOMIC DNA]</scope>
    <source>
        <strain evidence="1">Y4.1MC1</strain>
    </source>
</reference>
<dbReference type="AlphaFoldDB" id="A0A7U4DL11"/>
<proteinExistence type="predicted"/>
<protein>
    <recommendedName>
        <fullName evidence="2">DUF1572 domain-containing protein</fullName>
    </recommendedName>
</protein>
<accession>A0A7U4DL11</accession>
<organism evidence="1">
    <name type="scientific">Geobacillus sp. (strain Y4.1MC1)</name>
    <dbReference type="NCBI Taxonomy" id="581103"/>
    <lineage>
        <taxon>Bacteria</taxon>
        <taxon>Bacillati</taxon>
        <taxon>Bacillota</taxon>
        <taxon>Bacilli</taxon>
        <taxon>Bacillales</taxon>
        <taxon>Anoxybacillaceae</taxon>
        <taxon>Geobacillus</taxon>
    </lineage>
</organism>
<dbReference type="InterPro" id="IPR034660">
    <property type="entry name" value="DinB/YfiT-like"/>
</dbReference>
<dbReference type="KEGG" id="gmc:GY4MC1_2319"/>
<dbReference type="Pfam" id="PF07609">
    <property type="entry name" value="DUF1572"/>
    <property type="match status" value="1"/>
</dbReference>
<sequence length="171" mass="20228">MSNNPSVASEYLRVVKTRFESMKNTAEKAFEQLDDRGLFWSPNDNSNSIAVIVKHMSGNMVSRWTDFFHSDGEKPYRDRDGEFENTISSREELYEVWNKGWDVFLKALDTIKEEHLLQIIYIRSEPHTIIEAIERQMYHYSYHIGQIVYIAKQLKSDDWKSLTIPKKKMNN</sequence>
<dbReference type="InterPro" id="IPR011466">
    <property type="entry name" value="DUF1572"/>
</dbReference>